<evidence type="ECO:0000256" key="6">
    <source>
        <dbReference type="NCBIfam" id="TIGR00922"/>
    </source>
</evidence>
<dbReference type="SUPFAM" id="SSF50104">
    <property type="entry name" value="Translation proteins SH3-like domain"/>
    <property type="match status" value="1"/>
</dbReference>
<dbReference type="CDD" id="cd06091">
    <property type="entry name" value="KOW_NusG"/>
    <property type="match status" value="1"/>
</dbReference>
<dbReference type="InterPro" id="IPR047050">
    <property type="entry name" value="NGN"/>
</dbReference>
<dbReference type="InterPro" id="IPR008991">
    <property type="entry name" value="Translation_prot_SH3-like_sf"/>
</dbReference>
<dbReference type="Proteomes" id="UP001267426">
    <property type="component" value="Unassembled WGS sequence"/>
</dbReference>
<dbReference type="EMBL" id="JAVRHT010000035">
    <property type="protein sequence ID" value="MDT0632684.1"/>
    <property type="molecule type" value="Genomic_DNA"/>
</dbReference>
<comment type="function">
    <text evidence="5 7">Participates in transcription elongation, termination and antitermination.</text>
</comment>
<dbReference type="HAMAP" id="MF_00948">
    <property type="entry name" value="NusG"/>
    <property type="match status" value="1"/>
</dbReference>
<evidence type="ECO:0000259" key="8">
    <source>
        <dbReference type="SMART" id="SM00738"/>
    </source>
</evidence>
<comment type="caution">
    <text evidence="10">The sequence shown here is derived from an EMBL/GenBank/DDBJ whole genome shotgun (WGS) entry which is preliminary data.</text>
</comment>
<keyword evidence="4 5" id="KW-0804">Transcription</keyword>
<evidence type="ECO:0000256" key="2">
    <source>
        <dbReference type="ARBA" id="ARBA00022814"/>
    </source>
</evidence>
<keyword evidence="11" id="KW-1185">Reference proteome</keyword>
<keyword evidence="3 5" id="KW-0805">Transcription regulation</keyword>
<proteinExistence type="inferred from homology"/>
<evidence type="ECO:0000256" key="3">
    <source>
        <dbReference type="ARBA" id="ARBA00023015"/>
    </source>
</evidence>
<gene>
    <name evidence="5 10" type="primary">nusG</name>
    <name evidence="10" type="ORF">RM540_13065</name>
</gene>
<feature type="domain" description="KOW" evidence="9">
    <location>
        <begin position="126"/>
        <end position="153"/>
    </location>
</feature>
<dbReference type="SMART" id="SM00738">
    <property type="entry name" value="NGN"/>
    <property type="match status" value="1"/>
</dbReference>
<reference evidence="10 11" key="1">
    <citation type="submission" date="2023-09" db="EMBL/GenBank/DDBJ databases">
        <authorList>
            <person name="Rey-Velasco X."/>
        </authorList>
    </citation>
    <scope>NUCLEOTIDE SEQUENCE [LARGE SCALE GENOMIC DNA]</scope>
    <source>
        <strain evidence="10 11">F394</strain>
    </source>
</reference>
<dbReference type="PRINTS" id="PR00338">
    <property type="entry name" value="NUSGTNSCPFCT"/>
</dbReference>
<evidence type="ECO:0000313" key="10">
    <source>
        <dbReference type="EMBL" id="MDT0632684.1"/>
    </source>
</evidence>
<dbReference type="InterPro" id="IPR006645">
    <property type="entry name" value="NGN-like_dom"/>
</dbReference>
<dbReference type="SMART" id="SM00739">
    <property type="entry name" value="KOW"/>
    <property type="match status" value="1"/>
</dbReference>
<dbReference type="InterPro" id="IPR043425">
    <property type="entry name" value="NusG-like"/>
</dbReference>
<evidence type="ECO:0000256" key="7">
    <source>
        <dbReference type="RuleBase" id="RU000538"/>
    </source>
</evidence>
<dbReference type="Gene3D" id="2.30.30.30">
    <property type="match status" value="1"/>
</dbReference>
<accession>A0ABU3BTR8</accession>
<evidence type="ECO:0000256" key="5">
    <source>
        <dbReference type="HAMAP-Rule" id="MF_00948"/>
    </source>
</evidence>
<dbReference type="InterPro" id="IPR014722">
    <property type="entry name" value="Rib_uL2_dom2"/>
</dbReference>
<dbReference type="SUPFAM" id="SSF82679">
    <property type="entry name" value="N-utilization substance G protein NusG, N-terminal domain"/>
    <property type="match status" value="1"/>
</dbReference>
<evidence type="ECO:0000313" key="11">
    <source>
        <dbReference type="Proteomes" id="UP001267426"/>
    </source>
</evidence>
<dbReference type="PANTHER" id="PTHR30265">
    <property type="entry name" value="RHO-INTERACTING TRANSCRIPTION TERMINATION FACTOR NUSG"/>
    <property type="match status" value="1"/>
</dbReference>
<protein>
    <recommendedName>
        <fullName evidence="5 6">Transcription termination/antitermination protein NusG</fullName>
    </recommendedName>
</protein>
<evidence type="ECO:0000256" key="1">
    <source>
        <dbReference type="ARBA" id="ARBA00022472"/>
    </source>
</evidence>
<dbReference type="InterPro" id="IPR001062">
    <property type="entry name" value="Transcrpt_antiterm_NusG"/>
</dbReference>
<dbReference type="Gene3D" id="3.30.70.940">
    <property type="entry name" value="NusG, N-terminal domain"/>
    <property type="match status" value="1"/>
</dbReference>
<evidence type="ECO:0000259" key="9">
    <source>
        <dbReference type="SMART" id="SM00739"/>
    </source>
</evidence>
<evidence type="ECO:0000256" key="4">
    <source>
        <dbReference type="ARBA" id="ARBA00023163"/>
    </source>
</evidence>
<dbReference type="NCBIfam" id="TIGR00922">
    <property type="entry name" value="nusG"/>
    <property type="match status" value="1"/>
</dbReference>
<dbReference type="Pfam" id="PF02357">
    <property type="entry name" value="NusG"/>
    <property type="match status" value="1"/>
</dbReference>
<comment type="similarity">
    <text evidence="5 7">Belongs to the NusG family.</text>
</comment>
<sequence length="181" mass="20716">MSLTRTVRKWYVLRTFSGHEKKVEEYLMREIERLGYDDKLSQIVIPTETVFEMRAGKKKTREKTSFPGYILIEALIDPYLKELISGAPSTIGFLGANGEPVPLRPDEVSRILGRMDEDQGEQPEIPFKTGDPVKVVDGPFNTFTGFVEEVYPDKMKVRVMVSIFGRKTPLELDYLQVEHEG</sequence>
<dbReference type="InterPro" id="IPR005824">
    <property type="entry name" value="KOW"/>
</dbReference>
<name>A0ABU3BTR8_9BACT</name>
<keyword evidence="2 5" id="KW-0889">Transcription antitermination</keyword>
<dbReference type="PANTHER" id="PTHR30265:SF2">
    <property type="entry name" value="TRANSCRIPTION TERMINATION_ANTITERMINATION PROTEIN NUSG"/>
    <property type="match status" value="1"/>
</dbReference>
<organism evidence="10 11">
    <name type="scientific">Rubrivirga litoralis</name>
    <dbReference type="NCBI Taxonomy" id="3075598"/>
    <lineage>
        <taxon>Bacteria</taxon>
        <taxon>Pseudomonadati</taxon>
        <taxon>Rhodothermota</taxon>
        <taxon>Rhodothermia</taxon>
        <taxon>Rhodothermales</taxon>
        <taxon>Rubricoccaceae</taxon>
        <taxon>Rubrivirga</taxon>
    </lineage>
</organism>
<dbReference type="InterPro" id="IPR036735">
    <property type="entry name" value="NGN_dom_sf"/>
</dbReference>
<dbReference type="RefSeq" id="WP_311664806.1">
    <property type="nucleotide sequence ID" value="NZ_JAVRHT010000035.1"/>
</dbReference>
<feature type="domain" description="NusG-like N-terminal" evidence="8">
    <location>
        <begin position="7"/>
        <end position="115"/>
    </location>
</feature>
<keyword evidence="1 5" id="KW-0806">Transcription termination</keyword>
<dbReference type="CDD" id="cd09891">
    <property type="entry name" value="NGN_Bact_1"/>
    <property type="match status" value="1"/>
</dbReference>